<comment type="caution">
    <text evidence="1">The sequence shown here is derived from an EMBL/GenBank/DDBJ whole genome shotgun (WGS) entry which is preliminary data.</text>
</comment>
<name>X1B7T5_9ZZZZ</name>
<protein>
    <submittedName>
        <fullName evidence="1">Uncharacterized protein</fullName>
    </submittedName>
</protein>
<organism evidence="1">
    <name type="scientific">marine sediment metagenome</name>
    <dbReference type="NCBI Taxonomy" id="412755"/>
    <lineage>
        <taxon>unclassified sequences</taxon>
        <taxon>metagenomes</taxon>
        <taxon>ecological metagenomes</taxon>
    </lineage>
</organism>
<dbReference type="AlphaFoldDB" id="X1B7T5"/>
<evidence type="ECO:0000313" key="1">
    <source>
        <dbReference type="EMBL" id="GAG80203.1"/>
    </source>
</evidence>
<dbReference type="EMBL" id="BART01011055">
    <property type="protein sequence ID" value="GAG80203.1"/>
    <property type="molecule type" value="Genomic_DNA"/>
</dbReference>
<proteinExistence type="predicted"/>
<reference evidence="1" key="1">
    <citation type="journal article" date="2014" name="Front. Microbiol.">
        <title>High frequency of phylogenetically diverse reductive dehalogenase-homologous genes in deep subseafloor sedimentary metagenomes.</title>
        <authorList>
            <person name="Kawai M."/>
            <person name="Futagami T."/>
            <person name="Toyoda A."/>
            <person name="Takaki Y."/>
            <person name="Nishi S."/>
            <person name="Hori S."/>
            <person name="Arai W."/>
            <person name="Tsubouchi T."/>
            <person name="Morono Y."/>
            <person name="Uchiyama I."/>
            <person name="Ito T."/>
            <person name="Fujiyama A."/>
            <person name="Inagaki F."/>
            <person name="Takami H."/>
        </authorList>
    </citation>
    <scope>NUCLEOTIDE SEQUENCE</scope>
    <source>
        <strain evidence="1">Expedition CK06-06</strain>
    </source>
</reference>
<gene>
    <name evidence="1" type="ORF">S01H4_23739</name>
</gene>
<sequence>MTYKFNPLIGKSTIYNLIKGKIEAEGGEVPLKDLLDYLGKQGYFKEALQPRLKDLGIDVIDGKARLR</sequence>
<accession>X1B7T5</accession>